<proteinExistence type="predicted"/>
<dbReference type="Pfam" id="PF18796">
    <property type="entry name" value="LPD1"/>
    <property type="match status" value="1"/>
</dbReference>
<keyword evidence="4" id="KW-1185">Reference proteome</keyword>
<gene>
    <name evidence="3" type="ORF">AWB80_08380</name>
</gene>
<dbReference type="Proteomes" id="UP000054911">
    <property type="component" value="Unassembled WGS sequence"/>
</dbReference>
<feature type="compositionally biased region" description="Basic and acidic residues" evidence="1">
    <location>
        <begin position="1"/>
        <end position="13"/>
    </location>
</feature>
<protein>
    <recommendedName>
        <fullName evidence="2">Large polyvalent protein-associated domain-containing protein</fullName>
    </recommendedName>
</protein>
<accession>A0A158E726</accession>
<feature type="domain" description="Large polyvalent protein-associated" evidence="2">
    <location>
        <begin position="628"/>
        <end position="705"/>
    </location>
</feature>
<name>A0A158E726_9BURK</name>
<reference evidence="3" key="1">
    <citation type="submission" date="2016-01" db="EMBL/GenBank/DDBJ databases">
        <authorList>
            <person name="Peeters C."/>
        </authorList>
    </citation>
    <scope>NUCLEOTIDE SEQUENCE [LARGE SCALE GENOMIC DNA]</scope>
    <source>
        <strain evidence="3">LMG 29323</strain>
    </source>
</reference>
<dbReference type="AlphaFoldDB" id="A0A158E726"/>
<sequence length="718" mass="79678">MRKVAERVAARDEPVDDVDNPNSDSYRYADTGHIAGSRKEEAAAQVISRAKKEGARVFASAIDWDEIEQNPREARELITKSNLFGAVDWAALRDGGMDPGAAFLVDRVYAAIGQEPSEESAQARKDYVTGLQTLRDRLEGCKTPSDVADVLDALREEYDGKMLTAEESEKYQALGAQSRALFDEEGALRGQIDQAYNAMINLRSEMYGVEREVDNRKRRGWAPKPDLDAKLAAFKQRLADADKEWGDAIQSTKPRREELESARRDIGVQREAIVLAAHVRNKLDNPLHRAWNLMGDRFVSVLRYRSSKGSDAFRNHLATAKVGKIDWSWIEKDVTRAPRVSKESARFQLKVADNFERVGGRTMVPQSTAELKEMFGLRDVQSGNWVLRDVASAKFHTEHSAAAFADLADLLGADDAHVALNGRLALAFGARGQGAKGWKDGAARAHYEPVQRVINLTKMGGGGALAHEWFHALDNMAKEAEGGGAAGREDFITERPDLLPPGDLRDAVVELRRAMFDGPHRITQTMQYTADDARLAQRNVGNSRFPNGVAKRIQDAGNVHDAVQAIDGMLGPKPGAKQSPRQKRMHADWRRIAIAHYGGNAEGGEISVRSGAPMSSFMLEAHKLDQGGTAYWRETHEMAARAFQSYVEDRLADQGRRNDYLSVYADNRYHVDPLTGMQWKPYPEGEERQRINAAFDRFVAALKKSDTLAKALAMLKAA</sequence>
<organism evidence="3 4">
    <name type="scientific">Caballeronia pedi</name>
    <dbReference type="NCBI Taxonomy" id="1777141"/>
    <lineage>
        <taxon>Bacteria</taxon>
        <taxon>Pseudomonadati</taxon>
        <taxon>Pseudomonadota</taxon>
        <taxon>Betaproteobacteria</taxon>
        <taxon>Burkholderiales</taxon>
        <taxon>Burkholderiaceae</taxon>
        <taxon>Caballeronia</taxon>
    </lineage>
</organism>
<evidence type="ECO:0000259" key="2">
    <source>
        <dbReference type="Pfam" id="PF18796"/>
    </source>
</evidence>
<evidence type="ECO:0000256" key="1">
    <source>
        <dbReference type="SAM" id="MobiDB-lite"/>
    </source>
</evidence>
<feature type="region of interest" description="Disordered" evidence="1">
    <location>
        <begin position="1"/>
        <end position="29"/>
    </location>
</feature>
<dbReference type="EMBL" id="FCOE02000083">
    <property type="protein sequence ID" value="SAL02520.1"/>
    <property type="molecule type" value="Genomic_DNA"/>
</dbReference>
<dbReference type="InterPro" id="IPR041047">
    <property type="entry name" value="LPD1"/>
</dbReference>
<evidence type="ECO:0000313" key="4">
    <source>
        <dbReference type="Proteomes" id="UP000054911"/>
    </source>
</evidence>
<evidence type="ECO:0000313" key="3">
    <source>
        <dbReference type="EMBL" id="SAL02520.1"/>
    </source>
</evidence>
<comment type="caution">
    <text evidence="3">The sequence shown here is derived from an EMBL/GenBank/DDBJ whole genome shotgun (WGS) entry which is preliminary data.</text>
</comment>
<dbReference type="STRING" id="1777141.AWB80_08380"/>